<dbReference type="GO" id="GO:0042626">
    <property type="term" value="F:ATPase-coupled transmembrane transporter activity"/>
    <property type="evidence" value="ECO:0007669"/>
    <property type="project" value="TreeGrafter"/>
</dbReference>
<dbReference type="SUPFAM" id="SSF52540">
    <property type="entry name" value="P-loop containing nucleoside triphosphate hydrolases"/>
    <property type="match status" value="1"/>
</dbReference>
<dbReference type="AlphaFoldDB" id="A0A9W7XQK8"/>
<evidence type="ECO:0000259" key="8">
    <source>
        <dbReference type="Pfam" id="PF00005"/>
    </source>
</evidence>
<dbReference type="InterPro" id="IPR017871">
    <property type="entry name" value="ABC_transporter-like_CS"/>
</dbReference>
<dbReference type="EMBL" id="JANBOI010003186">
    <property type="protein sequence ID" value="KAJ1718814.1"/>
    <property type="molecule type" value="Genomic_DNA"/>
</dbReference>
<evidence type="ECO:0000313" key="9">
    <source>
        <dbReference type="EMBL" id="KAJ1718814.1"/>
    </source>
</evidence>
<feature type="domain" description="ABC transporter" evidence="8">
    <location>
        <begin position="12"/>
        <end position="102"/>
    </location>
</feature>
<feature type="non-terminal residue" evidence="9">
    <location>
        <position position="1"/>
    </location>
</feature>
<dbReference type="PROSITE" id="PS00211">
    <property type="entry name" value="ABC_TRANSPORTER_1"/>
    <property type="match status" value="1"/>
</dbReference>
<dbReference type="InterPro" id="IPR036640">
    <property type="entry name" value="ABC1_TM_sf"/>
</dbReference>
<evidence type="ECO:0000256" key="4">
    <source>
        <dbReference type="ARBA" id="ARBA00022989"/>
    </source>
</evidence>
<keyword evidence="4 7" id="KW-1133">Transmembrane helix</keyword>
<feature type="non-terminal residue" evidence="9">
    <location>
        <position position="456"/>
    </location>
</feature>
<feature type="compositionally biased region" description="Acidic residues" evidence="6">
    <location>
        <begin position="185"/>
        <end position="197"/>
    </location>
</feature>
<protein>
    <recommendedName>
        <fullName evidence="8">ABC transporter domain-containing protein</fullName>
    </recommendedName>
</protein>
<dbReference type="GO" id="GO:0016020">
    <property type="term" value="C:membrane"/>
    <property type="evidence" value="ECO:0007669"/>
    <property type="project" value="InterPro"/>
</dbReference>
<evidence type="ECO:0000256" key="2">
    <source>
        <dbReference type="ARBA" id="ARBA00022741"/>
    </source>
</evidence>
<feature type="compositionally biased region" description="Low complexity" evidence="6">
    <location>
        <begin position="174"/>
        <end position="184"/>
    </location>
</feature>
<evidence type="ECO:0000313" key="10">
    <source>
        <dbReference type="Proteomes" id="UP001143981"/>
    </source>
</evidence>
<evidence type="ECO:0000256" key="7">
    <source>
        <dbReference type="SAM" id="Phobius"/>
    </source>
</evidence>
<dbReference type="Gene3D" id="1.20.1560.10">
    <property type="entry name" value="ABC transporter type 1, transmembrane domain"/>
    <property type="match status" value="1"/>
</dbReference>
<evidence type="ECO:0000256" key="1">
    <source>
        <dbReference type="ARBA" id="ARBA00022692"/>
    </source>
</evidence>
<proteinExistence type="predicted"/>
<keyword evidence="5 7" id="KW-0472">Membrane</keyword>
<keyword evidence="1 7" id="KW-0812">Transmembrane</keyword>
<name>A0A9W7XQK8_9FUNG</name>
<dbReference type="Pfam" id="PF00005">
    <property type="entry name" value="ABC_tran"/>
    <property type="match status" value="1"/>
</dbReference>
<evidence type="ECO:0000256" key="3">
    <source>
        <dbReference type="ARBA" id="ARBA00022840"/>
    </source>
</evidence>
<comment type="caution">
    <text evidence="9">The sequence shown here is derived from an EMBL/GenBank/DDBJ whole genome shotgun (WGS) entry which is preliminary data.</text>
</comment>
<gene>
    <name evidence="9" type="ORF">LPJ61_006460</name>
</gene>
<dbReference type="Gene3D" id="3.40.50.300">
    <property type="entry name" value="P-loop containing nucleotide triphosphate hydrolases"/>
    <property type="match status" value="1"/>
</dbReference>
<dbReference type="SUPFAM" id="SSF90123">
    <property type="entry name" value="ABC transporter transmembrane region"/>
    <property type="match status" value="1"/>
</dbReference>
<dbReference type="PANTHER" id="PTHR24223:SF415">
    <property type="entry name" value="FI20190P1"/>
    <property type="match status" value="1"/>
</dbReference>
<feature type="transmembrane region" description="Helical" evidence="7">
    <location>
        <begin position="216"/>
        <end position="236"/>
    </location>
</feature>
<feature type="region of interest" description="Disordered" evidence="6">
    <location>
        <begin position="156"/>
        <end position="202"/>
    </location>
</feature>
<dbReference type="PANTHER" id="PTHR24223">
    <property type="entry name" value="ATP-BINDING CASSETTE SUB-FAMILY C"/>
    <property type="match status" value="1"/>
</dbReference>
<keyword evidence="10" id="KW-1185">Reference proteome</keyword>
<evidence type="ECO:0000256" key="5">
    <source>
        <dbReference type="ARBA" id="ARBA00023136"/>
    </source>
</evidence>
<dbReference type="InterPro" id="IPR050173">
    <property type="entry name" value="ABC_transporter_C-like"/>
</dbReference>
<accession>A0A9W7XQK8</accession>
<keyword evidence="2" id="KW-0547">Nucleotide-binding</keyword>
<dbReference type="OrthoDB" id="6500128at2759"/>
<organism evidence="9 10">
    <name type="scientific">Coemansia biformis</name>
    <dbReference type="NCBI Taxonomy" id="1286918"/>
    <lineage>
        <taxon>Eukaryota</taxon>
        <taxon>Fungi</taxon>
        <taxon>Fungi incertae sedis</taxon>
        <taxon>Zoopagomycota</taxon>
        <taxon>Kickxellomycotina</taxon>
        <taxon>Kickxellomycetes</taxon>
        <taxon>Kickxellales</taxon>
        <taxon>Kickxellaceae</taxon>
        <taxon>Coemansia</taxon>
    </lineage>
</organism>
<dbReference type="GO" id="GO:0016887">
    <property type="term" value="F:ATP hydrolysis activity"/>
    <property type="evidence" value="ECO:0007669"/>
    <property type="project" value="InterPro"/>
</dbReference>
<dbReference type="Proteomes" id="UP001143981">
    <property type="component" value="Unassembled WGS sequence"/>
</dbReference>
<dbReference type="InterPro" id="IPR003439">
    <property type="entry name" value="ABC_transporter-like_ATP-bd"/>
</dbReference>
<evidence type="ECO:0000256" key="6">
    <source>
        <dbReference type="SAM" id="MobiDB-lite"/>
    </source>
</evidence>
<reference evidence="9" key="1">
    <citation type="submission" date="2022-07" db="EMBL/GenBank/DDBJ databases">
        <title>Phylogenomic reconstructions and comparative analyses of Kickxellomycotina fungi.</title>
        <authorList>
            <person name="Reynolds N.K."/>
            <person name="Stajich J.E."/>
            <person name="Barry K."/>
            <person name="Grigoriev I.V."/>
            <person name="Crous P."/>
            <person name="Smith M.E."/>
        </authorList>
    </citation>
    <scope>NUCLEOTIDE SEQUENCE</scope>
    <source>
        <strain evidence="9">BCRC 34381</strain>
    </source>
</reference>
<dbReference type="InterPro" id="IPR027417">
    <property type="entry name" value="P-loop_NTPase"/>
</dbReference>
<sequence>ELEMTEGTGRVAGSIAYLEQSPWIMNDSMRANVLFGREYDQPLYERVIRACAFADDLAAWPDGDMTIIGDRGINISGGQRARLALARTLYSQADIYILDDPLSAVDAHVKRHILEHVILDSGLLAGKLRIISTHTKHIVPFSHQIVTLDDGRASATKQTPQAYRPVSAPLQDVPAAADATPAATGDEESDSDSDESTASDKGAGLQKWSLRENLGYIVRLCGLPAIAVVMMTGLIAPISSFIMDGYVLDALRADSDSVGGDVAGMLHYISLTMASDVVERIVLQARRHIDNSVIEKYLRQRLRVIFVRSLVNAPLSLFDSTTQGQITSAYDEGVGQVASDIVTLLLHDFGSAIRTMLSLYRIGSASPTLLLALPPIAWISLTRDAWIRPAIDSVHDVQYAMVADPRDVNGVINSGKRMIRLFGVESYFIRQRMELNDRESRVASARNGLYALSSAS</sequence>
<keyword evidence="3" id="KW-0067">ATP-binding</keyword>
<dbReference type="GO" id="GO:0005524">
    <property type="term" value="F:ATP binding"/>
    <property type="evidence" value="ECO:0007669"/>
    <property type="project" value="UniProtKB-KW"/>
</dbReference>